<organism evidence="2 3">
    <name type="scientific">Amanita muscaria (strain Koide BX008)</name>
    <dbReference type="NCBI Taxonomy" id="946122"/>
    <lineage>
        <taxon>Eukaryota</taxon>
        <taxon>Fungi</taxon>
        <taxon>Dikarya</taxon>
        <taxon>Basidiomycota</taxon>
        <taxon>Agaricomycotina</taxon>
        <taxon>Agaricomycetes</taxon>
        <taxon>Agaricomycetidae</taxon>
        <taxon>Agaricales</taxon>
        <taxon>Pluteineae</taxon>
        <taxon>Amanitaceae</taxon>
        <taxon>Amanita</taxon>
    </lineage>
</organism>
<feature type="compositionally biased region" description="Basic and acidic residues" evidence="1">
    <location>
        <begin position="31"/>
        <end position="40"/>
    </location>
</feature>
<dbReference type="Proteomes" id="UP000054549">
    <property type="component" value="Unassembled WGS sequence"/>
</dbReference>
<dbReference type="AlphaFoldDB" id="A0A0C2TQZ8"/>
<feature type="region of interest" description="Disordered" evidence="1">
    <location>
        <begin position="1"/>
        <end position="75"/>
    </location>
</feature>
<evidence type="ECO:0000256" key="1">
    <source>
        <dbReference type="SAM" id="MobiDB-lite"/>
    </source>
</evidence>
<evidence type="ECO:0000313" key="2">
    <source>
        <dbReference type="EMBL" id="KIL69699.1"/>
    </source>
</evidence>
<accession>A0A0C2TQZ8</accession>
<sequence>MSSNETRSSNPMQPATDDAARARRTSHHHRHEDIDREAKRNQRATAGVVEARPGIIESSNIDPLHHDPSKEEVSK</sequence>
<protein>
    <submittedName>
        <fullName evidence="2">Uncharacterized protein</fullName>
    </submittedName>
</protein>
<feature type="compositionally biased region" description="Basic and acidic residues" evidence="1">
    <location>
        <begin position="63"/>
        <end position="75"/>
    </location>
</feature>
<proteinExistence type="predicted"/>
<dbReference type="InParanoid" id="A0A0C2TQZ8"/>
<reference evidence="2 3" key="1">
    <citation type="submission" date="2014-04" db="EMBL/GenBank/DDBJ databases">
        <title>Evolutionary Origins and Diversification of the Mycorrhizal Mutualists.</title>
        <authorList>
            <consortium name="DOE Joint Genome Institute"/>
            <consortium name="Mycorrhizal Genomics Consortium"/>
            <person name="Kohler A."/>
            <person name="Kuo A."/>
            <person name="Nagy L.G."/>
            <person name="Floudas D."/>
            <person name="Copeland A."/>
            <person name="Barry K.W."/>
            <person name="Cichocki N."/>
            <person name="Veneault-Fourrey C."/>
            <person name="LaButti K."/>
            <person name="Lindquist E.A."/>
            <person name="Lipzen A."/>
            <person name="Lundell T."/>
            <person name="Morin E."/>
            <person name="Murat C."/>
            <person name="Riley R."/>
            <person name="Ohm R."/>
            <person name="Sun H."/>
            <person name="Tunlid A."/>
            <person name="Henrissat B."/>
            <person name="Grigoriev I.V."/>
            <person name="Hibbett D.S."/>
            <person name="Martin F."/>
        </authorList>
    </citation>
    <scope>NUCLEOTIDE SEQUENCE [LARGE SCALE GENOMIC DNA]</scope>
    <source>
        <strain evidence="2 3">Koide BX008</strain>
    </source>
</reference>
<keyword evidence="3" id="KW-1185">Reference proteome</keyword>
<name>A0A0C2TQZ8_AMAMK</name>
<dbReference type="OrthoDB" id="2581931at2759"/>
<evidence type="ECO:0000313" key="3">
    <source>
        <dbReference type="Proteomes" id="UP000054549"/>
    </source>
</evidence>
<feature type="compositionally biased region" description="Polar residues" evidence="1">
    <location>
        <begin position="1"/>
        <end position="13"/>
    </location>
</feature>
<gene>
    <name evidence="2" type="ORF">M378DRAFT_7523</name>
</gene>
<dbReference type="EMBL" id="KN818225">
    <property type="protein sequence ID" value="KIL69699.1"/>
    <property type="molecule type" value="Genomic_DNA"/>
</dbReference>
<dbReference type="HOGENOM" id="CLU_2670579_0_0_1"/>